<dbReference type="EMBL" id="BARS01046426">
    <property type="protein sequence ID" value="GAG29462.1"/>
    <property type="molecule type" value="Genomic_DNA"/>
</dbReference>
<sequence length="60" mass="6311">MAGEFKIKTGLILGVPSTSQPVNSIKDTSISIVADASSILATGKAVYDFVGYNTYSKNQI</sequence>
<evidence type="ECO:0000313" key="1">
    <source>
        <dbReference type="EMBL" id="GAG29462.1"/>
    </source>
</evidence>
<proteinExistence type="predicted"/>
<dbReference type="AlphaFoldDB" id="X0X239"/>
<feature type="non-terminal residue" evidence="1">
    <location>
        <position position="60"/>
    </location>
</feature>
<protein>
    <submittedName>
        <fullName evidence="1">Uncharacterized protein</fullName>
    </submittedName>
</protein>
<accession>X0X239</accession>
<reference evidence="1" key="1">
    <citation type="journal article" date="2014" name="Front. Microbiol.">
        <title>High frequency of phylogenetically diverse reductive dehalogenase-homologous genes in deep subseafloor sedimentary metagenomes.</title>
        <authorList>
            <person name="Kawai M."/>
            <person name="Futagami T."/>
            <person name="Toyoda A."/>
            <person name="Takaki Y."/>
            <person name="Nishi S."/>
            <person name="Hori S."/>
            <person name="Arai W."/>
            <person name="Tsubouchi T."/>
            <person name="Morono Y."/>
            <person name="Uchiyama I."/>
            <person name="Ito T."/>
            <person name="Fujiyama A."/>
            <person name="Inagaki F."/>
            <person name="Takami H."/>
        </authorList>
    </citation>
    <scope>NUCLEOTIDE SEQUENCE</scope>
    <source>
        <strain evidence="1">Expedition CK06-06</strain>
    </source>
</reference>
<comment type="caution">
    <text evidence="1">The sequence shown here is derived from an EMBL/GenBank/DDBJ whole genome shotgun (WGS) entry which is preliminary data.</text>
</comment>
<name>X0X239_9ZZZZ</name>
<organism evidence="1">
    <name type="scientific">marine sediment metagenome</name>
    <dbReference type="NCBI Taxonomy" id="412755"/>
    <lineage>
        <taxon>unclassified sequences</taxon>
        <taxon>metagenomes</taxon>
        <taxon>ecological metagenomes</taxon>
    </lineage>
</organism>
<gene>
    <name evidence="1" type="ORF">S01H1_69888</name>
</gene>